<evidence type="ECO:0000256" key="2">
    <source>
        <dbReference type="SAM" id="Phobius"/>
    </source>
</evidence>
<name>A0ABY5U4P7_LACSH</name>
<sequence length="305" mass="33786">MHSGKRRSQALLFGLAFTLLVGCSSHSIQMDTSQPLQHTSGSMANHSFDKTAANNASTTSNQLPSTQKMSKKMIYTARINLTVPNYKDTKTKLEALVEQHGGYMINSSERSSHTIRGDFTYRIPQAQFDPFIKEIPKLTKAPSPSIQINGNDVSEEMVDLASRLKAKQVMENRLLDFMNKATKTSDLLSISTQLNQTQEEIEQIKGRLNYLNNKVDFSTVHLTIEQAVVSPTASNPSLGKQMAEAFSLSIARLKAFGENLLIFLAAALPILFVLGVITVPVIWLVRRMKKKNNQPTPPPASDSSY</sequence>
<dbReference type="RefSeq" id="WP_259436482.1">
    <property type="nucleotide sequence ID" value="NZ_CP103866.1"/>
</dbReference>
<evidence type="ECO:0000256" key="1">
    <source>
        <dbReference type="SAM" id="Coils"/>
    </source>
</evidence>
<proteinExistence type="predicted"/>
<keyword evidence="1" id="KW-0175">Coiled coil</keyword>
<accession>A0ABY5U4P7</accession>
<keyword evidence="2" id="KW-1133">Transmembrane helix</keyword>
<dbReference type="EMBL" id="CP103866">
    <property type="protein sequence ID" value="UWE04606.1"/>
    <property type="molecule type" value="Genomic_DNA"/>
</dbReference>
<dbReference type="Pfam" id="PF14257">
    <property type="entry name" value="DUF4349"/>
    <property type="match status" value="1"/>
</dbReference>
<gene>
    <name evidence="4" type="ORF">NYR52_05575</name>
</gene>
<reference evidence="4" key="1">
    <citation type="submission" date="2022-08" db="EMBL/GenBank/DDBJ databases">
        <title>The complete genome sequence of the thermophilic bacterium Laceyella sacchari FBKL4.010 reveals the basis for tetramethylpyrazine biosynthesis in Moutai-flavor Daqu.</title>
        <authorList>
            <person name="Li D."/>
            <person name="Huang W."/>
            <person name="Wang C."/>
            <person name="Qiu S."/>
        </authorList>
    </citation>
    <scope>NUCLEOTIDE SEQUENCE</scope>
    <source>
        <strain evidence="4">FBKL4.014</strain>
    </source>
</reference>
<evidence type="ECO:0000259" key="3">
    <source>
        <dbReference type="Pfam" id="PF14257"/>
    </source>
</evidence>
<feature type="domain" description="DUF4349" evidence="3">
    <location>
        <begin position="72"/>
        <end position="281"/>
    </location>
</feature>
<dbReference type="InterPro" id="IPR025645">
    <property type="entry name" value="DUF4349"/>
</dbReference>
<dbReference type="PROSITE" id="PS51257">
    <property type="entry name" value="PROKAR_LIPOPROTEIN"/>
    <property type="match status" value="1"/>
</dbReference>
<feature type="transmembrane region" description="Helical" evidence="2">
    <location>
        <begin position="260"/>
        <end position="285"/>
    </location>
</feature>
<keyword evidence="2" id="KW-0472">Membrane</keyword>
<dbReference type="Proteomes" id="UP001058650">
    <property type="component" value="Chromosome"/>
</dbReference>
<keyword evidence="2" id="KW-0812">Transmembrane</keyword>
<organism evidence="4 5">
    <name type="scientific">Laceyella sacchari</name>
    <name type="common">Thermoactinomyces thalpophilus</name>
    <dbReference type="NCBI Taxonomy" id="37482"/>
    <lineage>
        <taxon>Bacteria</taxon>
        <taxon>Bacillati</taxon>
        <taxon>Bacillota</taxon>
        <taxon>Bacilli</taxon>
        <taxon>Bacillales</taxon>
        <taxon>Thermoactinomycetaceae</taxon>
        <taxon>Laceyella</taxon>
    </lineage>
</organism>
<evidence type="ECO:0000313" key="4">
    <source>
        <dbReference type="EMBL" id="UWE04606.1"/>
    </source>
</evidence>
<evidence type="ECO:0000313" key="5">
    <source>
        <dbReference type="Proteomes" id="UP001058650"/>
    </source>
</evidence>
<keyword evidence="5" id="KW-1185">Reference proteome</keyword>
<feature type="coiled-coil region" evidence="1">
    <location>
        <begin position="187"/>
        <end position="214"/>
    </location>
</feature>
<protein>
    <submittedName>
        <fullName evidence="4">DUF4349 domain-containing protein</fullName>
    </submittedName>
</protein>